<dbReference type="Proteomes" id="UP000070444">
    <property type="component" value="Unassembled WGS sequence"/>
</dbReference>
<dbReference type="EMBL" id="KQ964777">
    <property type="protein sequence ID" value="KXN66026.1"/>
    <property type="molecule type" value="Genomic_DNA"/>
</dbReference>
<reference evidence="2 3" key="1">
    <citation type="journal article" date="2015" name="Genome Biol. Evol.">
        <title>Phylogenomic analyses indicate that early fungi evolved digesting cell walls of algal ancestors of land plants.</title>
        <authorList>
            <person name="Chang Y."/>
            <person name="Wang S."/>
            <person name="Sekimoto S."/>
            <person name="Aerts A.L."/>
            <person name="Choi C."/>
            <person name="Clum A."/>
            <person name="LaButti K.M."/>
            <person name="Lindquist E.A."/>
            <person name="Yee Ngan C."/>
            <person name="Ohm R.A."/>
            <person name="Salamov A.A."/>
            <person name="Grigoriev I.V."/>
            <person name="Spatafora J.W."/>
            <person name="Berbee M.L."/>
        </authorList>
    </citation>
    <scope>NUCLEOTIDE SEQUENCE [LARGE SCALE GENOMIC DNA]</scope>
    <source>
        <strain evidence="2 3">NRRL 28638</strain>
    </source>
</reference>
<gene>
    <name evidence="2" type="ORF">CONCODRAFT_80617</name>
</gene>
<organism evidence="2 3">
    <name type="scientific">Conidiobolus coronatus (strain ATCC 28846 / CBS 209.66 / NRRL 28638)</name>
    <name type="common">Delacroixia coronata</name>
    <dbReference type="NCBI Taxonomy" id="796925"/>
    <lineage>
        <taxon>Eukaryota</taxon>
        <taxon>Fungi</taxon>
        <taxon>Fungi incertae sedis</taxon>
        <taxon>Zoopagomycota</taxon>
        <taxon>Entomophthoromycotina</taxon>
        <taxon>Entomophthoromycetes</taxon>
        <taxon>Entomophthorales</taxon>
        <taxon>Ancylistaceae</taxon>
        <taxon>Conidiobolus</taxon>
    </lineage>
</organism>
<feature type="non-terminal residue" evidence="2">
    <location>
        <position position="132"/>
    </location>
</feature>
<evidence type="ECO:0000256" key="1">
    <source>
        <dbReference type="SAM" id="SignalP"/>
    </source>
</evidence>
<keyword evidence="1" id="KW-0732">Signal</keyword>
<evidence type="ECO:0000313" key="3">
    <source>
        <dbReference type="Proteomes" id="UP000070444"/>
    </source>
</evidence>
<dbReference type="AlphaFoldDB" id="A0A137NTI0"/>
<name>A0A137NTI0_CONC2</name>
<protein>
    <submittedName>
        <fullName evidence="2">Uncharacterized protein</fullName>
    </submittedName>
</protein>
<accession>A0A137NTI0</accession>
<proteinExistence type="predicted"/>
<sequence>MKLINLGLLFSAAFCYNQIETAVDVTTLSGNNTIMGRCFDNINSYGRGETGPMVKGRKYRIGTVKLCGGTWYVGLMHWKTFHHGWPDNIFGTWSWGIGQDTKCNAKNKAFVRLENDGKMYDDERGMRYAYSA</sequence>
<feature type="chain" id="PRO_5012949567" evidence="1">
    <location>
        <begin position="16"/>
        <end position="132"/>
    </location>
</feature>
<keyword evidence="3" id="KW-1185">Reference proteome</keyword>
<evidence type="ECO:0000313" key="2">
    <source>
        <dbReference type="EMBL" id="KXN66026.1"/>
    </source>
</evidence>
<feature type="signal peptide" evidence="1">
    <location>
        <begin position="1"/>
        <end position="15"/>
    </location>
</feature>